<organism evidence="4 5">
    <name type="scientific">Reticulomyxa filosa</name>
    <dbReference type="NCBI Taxonomy" id="46433"/>
    <lineage>
        <taxon>Eukaryota</taxon>
        <taxon>Sar</taxon>
        <taxon>Rhizaria</taxon>
        <taxon>Retaria</taxon>
        <taxon>Foraminifera</taxon>
        <taxon>Monothalamids</taxon>
        <taxon>Reticulomyxidae</taxon>
        <taxon>Reticulomyxa</taxon>
    </lineage>
</organism>
<dbReference type="InterPro" id="IPR001680">
    <property type="entry name" value="WD40_rpt"/>
</dbReference>
<dbReference type="EMBL" id="ASPP01001976">
    <property type="protein sequence ID" value="ETO35078.1"/>
    <property type="molecule type" value="Genomic_DNA"/>
</dbReference>
<dbReference type="Gene3D" id="2.130.10.10">
    <property type="entry name" value="YVTN repeat-like/Quinoprotein amine dehydrogenase"/>
    <property type="match status" value="1"/>
</dbReference>
<dbReference type="Pfam" id="PF00400">
    <property type="entry name" value="WD40"/>
    <property type="match status" value="2"/>
</dbReference>
<feature type="repeat" description="WD" evidence="3">
    <location>
        <begin position="96"/>
        <end position="139"/>
    </location>
</feature>
<proteinExistence type="predicted"/>
<comment type="caution">
    <text evidence="4">The sequence shown here is derived from an EMBL/GenBank/DDBJ whole genome shotgun (WGS) entry which is preliminary data.</text>
</comment>
<dbReference type="PROSITE" id="PS50082">
    <property type="entry name" value="WD_REPEATS_2"/>
    <property type="match status" value="2"/>
</dbReference>
<evidence type="ECO:0000256" key="3">
    <source>
        <dbReference type="PROSITE-ProRule" id="PRU00221"/>
    </source>
</evidence>
<sequence length="186" mass="21501">MLFMNVTITFCFTFIEVFQLEKLMKNLKKKQKRNVHTTIIGKLLFNLSNIGFEYQKLNLDGYMTLTELLLNMLSVFATNVFKFDMFCSSSKLLKTFTGHTGSVTSIDCSPFGDCQLICSGSEDKTVRVWNVETNKQIQLFNGHSNVVGCARFSPYHYHNNHRTVVCSSSYDKTIRFWDIKDNQQLQ</sequence>
<dbReference type="PANTHER" id="PTHR22847:SF637">
    <property type="entry name" value="WD REPEAT DOMAIN 5B"/>
    <property type="match status" value="1"/>
</dbReference>
<dbReference type="GO" id="GO:1990234">
    <property type="term" value="C:transferase complex"/>
    <property type="evidence" value="ECO:0007669"/>
    <property type="project" value="UniProtKB-ARBA"/>
</dbReference>
<name>X6PAC1_RETFI</name>
<dbReference type="PROSITE" id="PS00678">
    <property type="entry name" value="WD_REPEATS_1"/>
    <property type="match status" value="2"/>
</dbReference>
<dbReference type="Proteomes" id="UP000023152">
    <property type="component" value="Unassembled WGS sequence"/>
</dbReference>
<dbReference type="SUPFAM" id="SSF50978">
    <property type="entry name" value="WD40 repeat-like"/>
    <property type="match status" value="1"/>
</dbReference>
<gene>
    <name evidence="4" type="ORF">RFI_01995</name>
</gene>
<dbReference type="InterPro" id="IPR015943">
    <property type="entry name" value="WD40/YVTN_repeat-like_dom_sf"/>
</dbReference>
<keyword evidence="5" id="KW-1185">Reference proteome</keyword>
<evidence type="ECO:0000313" key="4">
    <source>
        <dbReference type="EMBL" id="ETO35078.1"/>
    </source>
</evidence>
<evidence type="ECO:0000256" key="2">
    <source>
        <dbReference type="ARBA" id="ARBA00022737"/>
    </source>
</evidence>
<evidence type="ECO:0000256" key="1">
    <source>
        <dbReference type="ARBA" id="ARBA00022574"/>
    </source>
</evidence>
<dbReference type="AlphaFoldDB" id="X6PAC1"/>
<accession>X6PAC1</accession>
<protein>
    <submittedName>
        <fullName evidence="4">Uncharacterized protein</fullName>
    </submittedName>
</protein>
<dbReference type="PROSITE" id="PS50294">
    <property type="entry name" value="WD_REPEATS_REGION"/>
    <property type="match status" value="2"/>
</dbReference>
<keyword evidence="1 3" id="KW-0853">WD repeat</keyword>
<keyword evidence="2" id="KW-0677">Repeat</keyword>
<dbReference type="InterPro" id="IPR036322">
    <property type="entry name" value="WD40_repeat_dom_sf"/>
</dbReference>
<feature type="non-terminal residue" evidence="4">
    <location>
        <position position="186"/>
    </location>
</feature>
<reference evidence="4 5" key="1">
    <citation type="journal article" date="2013" name="Curr. Biol.">
        <title>The Genome of the Foraminiferan Reticulomyxa filosa.</title>
        <authorList>
            <person name="Glockner G."/>
            <person name="Hulsmann N."/>
            <person name="Schleicher M."/>
            <person name="Noegel A.A."/>
            <person name="Eichinger L."/>
            <person name="Gallinger C."/>
            <person name="Pawlowski J."/>
            <person name="Sierra R."/>
            <person name="Euteneuer U."/>
            <person name="Pillet L."/>
            <person name="Moustafa A."/>
            <person name="Platzer M."/>
            <person name="Groth M."/>
            <person name="Szafranski K."/>
            <person name="Schliwa M."/>
        </authorList>
    </citation>
    <scope>NUCLEOTIDE SEQUENCE [LARGE SCALE GENOMIC DNA]</scope>
</reference>
<dbReference type="InterPro" id="IPR019775">
    <property type="entry name" value="WD40_repeat_CS"/>
</dbReference>
<dbReference type="PANTHER" id="PTHR22847">
    <property type="entry name" value="WD40 REPEAT PROTEIN"/>
    <property type="match status" value="1"/>
</dbReference>
<evidence type="ECO:0000313" key="5">
    <source>
        <dbReference type="Proteomes" id="UP000023152"/>
    </source>
</evidence>
<dbReference type="SMART" id="SM00320">
    <property type="entry name" value="WD40"/>
    <property type="match status" value="2"/>
</dbReference>
<feature type="repeat" description="WD" evidence="3">
    <location>
        <begin position="140"/>
        <end position="186"/>
    </location>
</feature>